<dbReference type="Gene3D" id="2.40.128.140">
    <property type="entry name" value="Outer membrane protein"/>
    <property type="match status" value="1"/>
</dbReference>
<dbReference type="Proteomes" id="UP000557307">
    <property type="component" value="Unassembled WGS sequence"/>
</dbReference>
<evidence type="ECO:0008006" key="3">
    <source>
        <dbReference type="Google" id="ProtNLM"/>
    </source>
</evidence>
<sequence length="330" mass="37184">MKNLPPGTLRRWAKYLLVLSVWPGSALGQRIDNLAAFRDPGTDRYLRLHYDNDYFTASDYYYTQGYQLEAVHPVLKKNPLTKVLVRLPGSATRYGLALEHIGFTPTHIDRPEVLRGDRPFAAAIFIKSFTVSTDTVQRVRVSAGLSTGVLGPVAFGEGMQSTLHRWLGGAEPLGWKHQIRNDLVLNYELNYERELYSLARFLTLHSLLQLRAGTLSTRAQAGFTMMLGKFNGPFGNASVMQKKPFQLYIYGQPLVSLVGHDATLQGGLFNRKSTYILSAADLTRSTLQYNLGGVFQYKKLLLEYYLTLLSREFETGRNHRWGGVRLGLAM</sequence>
<accession>A0A840TRX0</accession>
<proteinExistence type="predicted"/>
<dbReference type="Pfam" id="PF09982">
    <property type="entry name" value="LpxR"/>
    <property type="match status" value="1"/>
</dbReference>
<name>A0A840TRX0_9BACT</name>
<dbReference type="InterPro" id="IPR037107">
    <property type="entry name" value="Put_OMP_sf"/>
</dbReference>
<organism evidence="1 2">
    <name type="scientific">Rhabdobacter roseus</name>
    <dbReference type="NCBI Taxonomy" id="1655419"/>
    <lineage>
        <taxon>Bacteria</taxon>
        <taxon>Pseudomonadati</taxon>
        <taxon>Bacteroidota</taxon>
        <taxon>Cytophagia</taxon>
        <taxon>Cytophagales</taxon>
        <taxon>Cytophagaceae</taxon>
        <taxon>Rhabdobacter</taxon>
    </lineage>
</organism>
<evidence type="ECO:0000313" key="2">
    <source>
        <dbReference type="Proteomes" id="UP000557307"/>
    </source>
</evidence>
<dbReference type="EMBL" id="JACHGF010000008">
    <property type="protein sequence ID" value="MBB5286054.1"/>
    <property type="molecule type" value="Genomic_DNA"/>
</dbReference>
<keyword evidence="2" id="KW-1185">Reference proteome</keyword>
<dbReference type="InterPro" id="IPR018707">
    <property type="entry name" value="LpxR"/>
</dbReference>
<dbReference type="RefSeq" id="WP_184176812.1">
    <property type="nucleotide sequence ID" value="NZ_JACHGF010000008.1"/>
</dbReference>
<comment type="caution">
    <text evidence="1">The sequence shown here is derived from an EMBL/GenBank/DDBJ whole genome shotgun (WGS) entry which is preliminary data.</text>
</comment>
<dbReference type="AlphaFoldDB" id="A0A840TRX0"/>
<evidence type="ECO:0000313" key="1">
    <source>
        <dbReference type="EMBL" id="MBB5286054.1"/>
    </source>
</evidence>
<protein>
    <recommendedName>
        <fullName evidence="3">Lipid A deacylase LpxR family protein</fullName>
    </recommendedName>
</protein>
<gene>
    <name evidence="1" type="ORF">HNQ92_004214</name>
</gene>
<reference evidence="1 2" key="1">
    <citation type="submission" date="2020-08" db="EMBL/GenBank/DDBJ databases">
        <title>Genomic Encyclopedia of Type Strains, Phase IV (KMG-IV): sequencing the most valuable type-strain genomes for metagenomic binning, comparative biology and taxonomic classification.</title>
        <authorList>
            <person name="Goeker M."/>
        </authorList>
    </citation>
    <scope>NUCLEOTIDE SEQUENCE [LARGE SCALE GENOMIC DNA]</scope>
    <source>
        <strain evidence="1 2">DSM 105074</strain>
    </source>
</reference>